<name>A0A380DW87_STAAU</name>
<dbReference type="AlphaFoldDB" id="A0A380DW87"/>
<reference evidence="1 2" key="1">
    <citation type="submission" date="2018-06" db="EMBL/GenBank/DDBJ databases">
        <authorList>
            <consortium name="Pathogen Informatics"/>
            <person name="Doyle S."/>
        </authorList>
    </citation>
    <scope>NUCLEOTIDE SEQUENCE [LARGE SCALE GENOMIC DNA]</scope>
    <source>
        <strain evidence="1 2">NCTC5664</strain>
    </source>
</reference>
<dbReference type="Pfam" id="PF10282">
    <property type="entry name" value="Lactonase"/>
    <property type="match status" value="1"/>
</dbReference>
<dbReference type="EMBL" id="UHAQ01000002">
    <property type="protein sequence ID" value="SUK51102.1"/>
    <property type="molecule type" value="Genomic_DNA"/>
</dbReference>
<gene>
    <name evidence="1" type="ORF">NCTC5664_02017</name>
</gene>
<evidence type="ECO:0000313" key="1">
    <source>
        <dbReference type="EMBL" id="SUK51102.1"/>
    </source>
</evidence>
<dbReference type="InterPro" id="IPR019405">
    <property type="entry name" value="Lactonase_7-beta_prop"/>
</dbReference>
<accession>A0A380DW87</accession>
<dbReference type="EC" id="3.1.1.31" evidence="1"/>
<protein>
    <submittedName>
        <fullName evidence="1">6-phosphogluconolactonase</fullName>
        <ecNumber evidence="1">3.1.1.31</ecNumber>
    </submittedName>
</protein>
<organism evidence="1 2">
    <name type="scientific">Staphylococcus aureus</name>
    <dbReference type="NCBI Taxonomy" id="1280"/>
    <lineage>
        <taxon>Bacteria</taxon>
        <taxon>Bacillati</taxon>
        <taxon>Bacillota</taxon>
        <taxon>Bacilli</taxon>
        <taxon>Bacillales</taxon>
        <taxon>Staphylococcaceae</taxon>
        <taxon>Staphylococcus</taxon>
    </lineage>
</organism>
<dbReference type="Proteomes" id="UP000254502">
    <property type="component" value="Unassembled WGS sequence"/>
</dbReference>
<dbReference type="GO" id="GO:0017057">
    <property type="term" value="F:6-phosphogluconolactonase activity"/>
    <property type="evidence" value="ECO:0007669"/>
    <property type="project" value="UniProtKB-EC"/>
</dbReference>
<keyword evidence="1" id="KW-0378">Hydrolase</keyword>
<sequence>MTNGYIGSYTKKNGKGIYRFELNENQSRIDLLETGFELEASYIFGCVITKFYMESTKKENNAVLRV</sequence>
<proteinExistence type="predicted"/>
<evidence type="ECO:0000313" key="2">
    <source>
        <dbReference type="Proteomes" id="UP000254502"/>
    </source>
</evidence>